<evidence type="ECO:0000313" key="1">
    <source>
        <dbReference type="EMBL" id="KAF2282288.1"/>
    </source>
</evidence>
<dbReference type="Proteomes" id="UP000467840">
    <property type="component" value="Unassembled WGS sequence"/>
</dbReference>
<dbReference type="EMBL" id="JAAGAX010000379">
    <property type="protein sequence ID" value="KAF2282288.1"/>
    <property type="molecule type" value="Genomic_DNA"/>
</dbReference>
<evidence type="ECO:0000313" key="2">
    <source>
        <dbReference type="Proteomes" id="UP000467840"/>
    </source>
</evidence>
<reference evidence="1 2" key="1">
    <citation type="journal article" date="2020" name="Mol. Plant">
        <title>The Chromosome-Based Rubber Tree Genome Provides New Insights into Spurge Genome Evolution and Rubber Biosynthesis.</title>
        <authorList>
            <person name="Liu J."/>
            <person name="Shi C."/>
            <person name="Shi C.C."/>
            <person name="Li W."/>
            <person name="Zhang Q.J."/>
            <person name="Zhang Y."/>
            <person name="Li K."/>
            <person name="Lu H.F."/>
            <person name="Shi C."/>
            <person name="Zhu S.T."/>
            <person name="Xiao Z.Y."/>
            <person name="Nan H."/>
            <person name="Yue Y."/>
            <person name="Zhu X.G."/>
            <person name="Wu Y."/>
            <person name="Hong X.N."/>
            <person name="Fan G.Y."/>
            <person name="Tong Y."/>
            <person name="Zhang D."/>
            <person name="Mao C.L."/>
            <person name="Liu Y.L."/>
            <person name="Hao S.J."/>
            <person name="Liu W.Q."/>
            <person name="Lv M.Q."/>
            <person name="Zhang H.B."/>
            <person name="Liu Y."/>
            <person name="Hu-Tang G.R."/>
            <person name="Wang J.P."/>
            <person name="Wang J.H."/>
            <person name="Sun Y.H."/>
            <person name="Ni S.B."/>
            <person name="Chen W.B."/>
            <person name="Zhang X.C."/>
            <person name="Jiao Y.N."/>
            <person name="Eichler E.E."/>
            <person name="Li G.H."/>
            <person name="Liu X."/>
            <person name="Gao L.Z."/>
        </authorList>
    </citation>
    <scope>NUCLEOTIDE SEQUENCE [LARGE SCALE GENOMIC DNA]</scope>
    <source>
        <strain evidence="2">cv. GT1</strain>
        <tissue evidence="1">Leaf</tissue>
    </source>
</reference>
<comment type="caution">
    <text evidence="1">The sequence shown here is derived from an EMBL/GenBank/DDBJ whole genome shotgun (WGS) entry which is preliminary data.</text>
</comment>
<name>A0A6A6K296_HEVBR</name>
<accession>A0A6A6K296</accession>
<organism evidence="1 2">
    <name type="scientific">Hevea brasiliensis</name>
    <name type="common">Para rubber tree</name>
    <name type="synonym">Siphonia brasiliensis</name>
    <dbReference type="NCBI Taxonomy" id="3981"/>
    <lineage>
        <taxon>Eukaryota</taxon>
        <taxon>Viridiplantae</taxon>
        <taxon>Streptophyta</taxon>
        <taxon>Embryophyta</taxon>
        <taxon>Tracheophyta</taxon>
        <taxon>Spermatophyta</taxon>
        <taxon>Magnoliopsida</taxon>
        <taxon>eudicotyledons</taxon>
        <taxon>Gunneridae</taxon>
        <taxon>Pentapetalae</taxon>
        <taxon>rosids</taxon>
        <taxon>fabids</taxon>
        <taxon>Malpighiales</taxon>
        <taxon>Euphorbiaceae</taxon>
        <taxon>Crotonoideae</taxon>
        <taxon>Micrandreae</taxon>
        <taxon>Hevea</taxon>
    </lineage>
</organism>
<gene>
    <name evidence="1" type="ORF">GH714_044132</name>
</gene>
<dbReference type="AlphaFoldDB" id="A0A6A6K296"/>
<protein>
    <submittedName>
        <fullName evidence="1">Uncharacterized protein</fullName>
    </submittedName>
</protein>
<proteinExistence type="predicted"/>
<sequence length="264" mass="27857">MNLSTSVVMTVPSEPTNLVTTSSPSNSVLMNGANRSAASASMNLPLDRTAPLLLCFRCRGCAPTSSGYGRLSQRVQGHTVYAMTFRTLPAPSFLGALDVRCRFSVVRLLARRAASSSQPAVSHCSISDCHQCIFFLGKGLRSSSAFEAGGSSLHGGVIISAGTTGSCRAGGTYSDEQPASSNAPSRISLFMVVPFNTVRIVYGAALQLDMLIVEHTDVAPGRADVFHHFLRNRHCLLGTFRVGGGGAVVVRCCRVTCLASSPRL</sequence>
<keyword evidence="2" id="KW-1185">Reference proteome</keyword>